<dbReference type="Gene3D" id="3.40.640.10">
    <property type="entry name" value="Type I PLP-dependent aspartate aminotransferase-like (Major domain)"/>
    <property type="match status" value="1"/>
</dbReference>
<dbReference type="GO" id="GO:0030170">
    <property type="term" value="F:pyridoxal phosphate binding"/>
    <property type="evidence" value="ECO:0007669"/>
    <property type="project" value="UniProtKB-UniRule"/>
</dbReference>
<accession>A0A939D6X4</accession>
<dbReference type="EMBL" id="JAFJZZ010000001">
    <property type="protein sequence ID" value="MBN7772222.1"/>
    <property type="molecule type" value="Genomic_DNA"/>
</dbReference>
<dbReference type="NCBIfam" id="NF002806">
    <property type="entry name" value="PRK02948.1"/>
    <property type="match status" value="1"/>
</dbReference>
<dbReference type="GO" id="GO:1990221">
    <property type="term" value="C:L-cysteine desulfurase complex"/>
    <property type="evidence" value="ECO:0007669"/>
    <property type="project" value="UniProtKB-ARBA"/>
</dbReference>
<evidence type="ECO:0000256" key="7">
    <source>
        <dbReference type="ARBA" id="ARBA00022898"/>
    </source>
</evidence>
<dbReference type="GO" id="GO:0046872">
    <property type="term" value="F:metal ion binding"/>
    <property type="evidence" value="ECO:0007669"/>
    <property type="project" value="UniProtKB-KW"/>
</dbReference>
<gene>
    <name evidence="14" type="primary">nifS</name>
    <name evidence="11" type="synonym">iscS</name>
    <name evidence="14" type="ORF">JYB65_02495</name>
</gene>
<comment type="function">
    <text evidence="11">Master enzyme that delivers sulfur to a number of partners involved in Fe-S cluster assembly, tRNA modification or cofactor biosynthesis. Catalyzes the removal of elemental sulfur atoms from cysteine to produce alanine. Functions as a sulfur delivery protein for Fe-S cluster synthesis onto IscU, an Fe-S scaffold assembly protein, as well as other S acceptor proteins.</text>
</comment>
<dbReference type="NCBIfam" id="TIGR03402">
    <property type="entry name" value="FeS_nifS"/>
    <property type="match status" value="1"/>
</dbReference>
<proteinExistence type="inferred from homology"/>
<comment type="subcellular location">
    <subcellularLocation>
        <location evidence="11">Cytoplasm</location>
    </subcellularLocation>
</comment>
<dbReference type="FunFam" id="3.40.640.10:FF:000003">
    <property type="entry name" value="Cysteine desulfurase IscS"/>
    <property type="match status" value="1"/>
</dbReference>
<feature type="active site" description="Cysteine persulfide intermediate" evidence="11">
    <location>
        <position position="327"/>
    </location>
</feature>
<feature type="binding site" evidence="11">
    <location>
        <position position="181"/>
    </location>
    <ligand>
        <name>pyridoxal 5'-phosphate</name>
        <dbReference type="ChEBI" id="CHEBI:597326"/>
    </ligand>
</feature>
<keyword evidence="4 11" id="KW-0808">Transferase</keyword>
<dbReference type="InterPro" id="IPR016454">
    <property type="entry name" value="Cysteine_dSase"/>
</dbReference>
<evidence type="ECO:0000256" key="4">
    <source>
        <dbReference type="ARBA" id="ARBA00022679"/>
    </source>
</evidence>
<sequence length="381" mass="41845">MEQKRIYLDHAATTPLKKEVLDEMLPYLTTYYGNPSSGYSIGKESKKALEHARERVANAIHANENEIFFTSGGTEADNWALRGAAYQNAHKGKHIITTSIEHHAVLHTCRQLEKEGFEVTYLPVDKFGFLPIQQVAEAIRTDTILLSVMAANNEIGTLQPIREIGELADKNGIYFHTDAVQTAGNIKVDVNELPVDLLSVSGHKFYGPKGVGALYIRNGVEIQPYMNGGGQERYKRAGTENVAGIVGMGKAMEIAAQGLTDHPSHVIYLRDKMIQYILQKIPFTQLNGHPTKRLPGNVNISFQFVEAASLLILLDKKGIAASSGSACSSASSEPSHVLHAIGLSDELAHSSLRFSLGEENTEEEVDHFLTVLTELVAELRR</sequence>
<comment type="subunit">
    <text evidence="11">Homodimer. Forms a heterotetramer with IscU, interacts with other sulfur acceptors.</text>
</comment>
<feature type="binding site" evidence="11">
    <location>
        <begin position="73"/>
        <end position="74"/>
    </location>
    <ligand>
        <name>pyridoxal 5'-phosphate</name>
        <dbReference type="ChEBI" id="CHEBI:597326"/>
    </ligand>
</feature>
<feature type="modified residue" description="N6-(pyridoxal phosphate)lysine" evidence="11">
    <location>
        <position position="204"/>
    </location>
</feature>
<keyword evidence="15" id="KW-1185">Reference proteome</keyword>
<protein>
    <recommendedName>
        <fullName evidence="11">Cysteine desulfurase IscS</fullName>
        <ecNumber evidence="11">2.8.1.7</ecNumber>
    </recommendedName>
</protein>
<comment type="caution">
    <text evidence="14">The sequence shown here is derived from an EMBL/GenBank/DDBJ whole genome shotgun (WGS) entry which is preliminary data.</text>
</comment>
<dbReference type="InterPro" id="IPR015421">
    <property type="entry name" value="PyrdxlP-dep_Trfase_major"/>
</dbReference>
<dbReference type="PROSITE" id="PS00595">
    <property type="entry name" value="AA_TRANSFER_CLASS_5"/>
    <property type="match status" value="1"/>
</dbReference>
<keyword evidence="9 11" id="KW-0411">Iron-sulfur</keyword>
<dbReference type="InterPro" id="IPR020578">
    <property type="entry name" value="Aminotrans_V_PyrdxlP_BS"/>
</dbReference>
<dbReference type="RefSeq" id="WP_206581041.1">
    <property type="nucleotide sequence ID" value="NZ_JAFJZZ010000001.1"/>
</dbReference>
<dbReference type="InterPro" id="IPR015422">
    <property type="entry name" value="PyrdxlP-dep_Trfase_small"/>
</dbReference>
<dbReference type="Pfam" id="PF00266">
    <property type="entry name" value="Aminotran_5"/>
    <property type="match status" value="1"/>
</dbReference>
<evidence type="ECO:0000256" key="2">
    <source>
        <dbReference type="ARBA" id="ARBA00006490"/>
    </source>
</evidence>
<comment type="cofactor">
    <cofactor evidence="1 11 12">
        <name>pyridoxal 5'-phosphate</name>
        <dbReference type="ChEBI" id="CHEBI:597326"/>
    </cofactor>
</comment>
<keyword evidence="7 11" id="KW-0663">Pyridoxal phosphate</keyword>
<evidence type="ECO:0000256" key="11">
    <source>
        <dbReference type="HAMAP-Rule" id="MF_00331"/>
    </source>
</evidence>
<dbReference type="InterPro" id="IPR010240">
    <property type="entry name" value="Cys_deSase_IscS"/>
</dbReference>
<feature type="binding site" evidence="11">
    <location>
        <position position="239"/>
    </location>
    <ligand>
        <name>pyridoxal 5'-phosphate</name>
        <dbReference type="ChEBI" id="CHEBI:597326"/>
    </ligand>
</feature>
<evidence type="ECO:0000256" key="8">
    <source>
        <dbReference type="ARBA" id="ARBA00023004"/>
    </source>
</evidence>
<dbReference type="GO" id="GO:0051537">
    <property type="term" value="F:2 iron, 2 sulfur cluster binding"/>
    <property type="evidence" value="ECO:0007669"/>
    <property type="project" value="UniProtKB-UniRule"/>
</dbReference>
<dbReference type="GO" id="GO:0006520">
    <property type="term" value="P:amino acid metabolic process"/>
    <property type="evidence" value="ECO:0007669"/>
    <property type="project" value="InterPro"/>
</dbReference>
<name>A0A939D6X4_CLOAM</name>
<evidence type="ECO:0000256" key="1">
    <source>
        <dbReference type="ARBA" id="ARBA00001933"/>
    </source>
</evidence>
<evidence type="ECO:0000256" key="3">
    <source>
        <dbReference type="ARBA" id="ARBA00022490"/>
    </source>
</evidence>
<dbReference type="AlphaFoldDB" id="A0A939D6X4"/>
<organism evidence="14 15">
    <name type="scientific">Clostridium aminobutyricum</name>
    <dbReference type="NCBI Taxonomy" id="33953"/>
    <lineage>
        <taxon>Bacteria</taxon>
        <taxon>Bacillati</taxon>
        <taxon>Bacillota</taxon>
        <taxon>Clostridia</taxon>
        <taxon>Eubacteriales</taxon>
        <taxon>Clostridiaceae</taxon>
        <taxon>Clostridium</taxon>
    </lineage>
</organism>
<evidence type="ECO:0000256" key="9">
    <source>
        <dbReference type="ARBA" id="ARBA00023014"/>
    </source>
</evidence>
<evidence type="ECO:0000259" key="13">
    <source>
        <dbReference type="Pfam" id="PF00266"/>
    </source>
</evidence>
<evidence type="ECO:0000313" key="15">
    <source>
        <dbReference type="Proteomes" id="UP000664545"/>
    </source>
</evidence>
<feature type="binding site" evidence="11">
    <location>
        <position position="153"/>
    </location>
    <ligand>
        <name>pyridoxal 5'-phosphate</name>
        <dbReference type="ChEBI" id="CHEBI:597326"/>
    </ligand>
</feature>
<evidence type="ECO:0000256" key="10">
    <source>
        <dbReference type="ARBA" id="ARBA00050776"/>
    </source>
</evidence>
<dbReference type="HAMAP" id="MF_00331">
    <property type="entry name" value="Cys_desulf_IscS"/>
    <property type="match status" value="1"/>
</dbReference>
<keyword evidence="3 11" id="KW-0963">Cytoplasm</keyword>
<keyword evidence="6 11" id="KW-0479">Metal-binding</keyword>
<comment type="similarity">
    <text evidence="2 11">Belongs to the class-V pyridoxal-phosphate-dependent aminotransferase family. NifS/IscS subfamily.</text>
</comment>
<dbReference type="PIRSF" id="PIRSF005572">
    <property type="entry name" value="NifS"/>
    <property type="match status" value="1"/>
</dbReference>
<dbReference type="InterPro" id="IPR017772">
    <property type="entry name" value="Cys_deSase_NifS_bac/arc"/>
</dbReference>
<evidence type="ECO:0000313" key="14">
    <source>
        <dbReference type="EMBL" id="MBN7772222.1"/>
    </source>
</evidence>
<dbReference type="Gene3D" id="3.90.1150.10">
    <property type="entry name" value="Aspartate Aminotransferase, domain 1"/>
    <property type="match status" value="1"/>
</dbReference>
<evidence type="ECO:0000256" key="6">
    <source>
        <dbReference type="ARBA" id="ARBA00022723"/>
    </source>
</evidence>
<evidence type="ECO:0000256" key="5">
    <source>
        <dbReference type="ARBA" id="ARBA00022714"/>
    </source>
</evidence>
<feature type="binding site" evidence="11">
    <location>
        <begin position="201"/>
        <end position="203"/>
    </location>
    <ligand>
        <name>pyridoxal 5'-phosphate</name>
        <dbReference type="ChEBI" id="CHEBI:597326"/>
    </ligand>
</feature>
<keyword evidence="5 11" id="KW-0001">2Fe-2S</keyword>
<dbReference type="PANTHER" id="PTHR11601">
    <property type="entry name" value="CYSTEINE DESULFURYLASE FAMILY MEMBER"/>
    <property type="match status" value="1"/>
</dbReference>
<reference evidence="14" key="1">
    <citation type="submission" date="2021-02" db="EMBL/GenBank/DDBJ databases">
        <title>Abyssanaerobacter marinus gen.nov., sp., nov, anaerobic bacterium isolated from the Onnuri vent field of Indian Ocean and suggestion of Mogibacteriaceae fam. nov., and proposal of reclassification of ambiguous this family's genus member.</title>
        <authorList>
            <person name="Kim Y.J."/>
            <person name="Yang J.-A."/>
        </authorList>
    </citation>
    <scope>NUCLEOTIDE SEQUENCE</scope>
    <source>
        <strain evidence="14">DSM 2634</strain>
    </source>
</reference>
<dbReference type="GO" id="GO:0044571">
    <property type="term" value="P:[2Fe-2S] cluster assembly"/>
    <property type="evidence" value="ECO:0007669"/>
    <property type="project" value="UniProtKB-UniRule"/>
</dbReference>
<comment type="pathway">
    <text evidence="11">Cofactor biosynthesis; iron-sulfur cluster biosynthesis.</text>
</comment>
<dbReference type="SUPFAM" id="SSF53383">
    <property type="entry name" value="PLP-dependent transferases"/>
    <property type="match status" value="1"/>
</dbReference>
<dbReference type="InterPro" id="IPR015424">
    <property type="entry name" value="PyrdxlP-dep_Trfase"/>
</dbReference>
<dbReference type="GO" id="GO:0031071">
    <property type="term" value="F:cysteine desulfurase activity"/>
    <property type="evidence" value="ECO:0007669"/>
    <property type="project" value="UniProtKB-UniRule"/>
</dbReference>
<dbReference type="EC" id="2.8.1.7" evidence="11"/>
<dbReference type="PANTHER" id="PTHR11601:SF34">
    <property type="entry name" value="CYSTEINE DESULFURASE"/>
    <property type="match status" value="1"/>
</dbReference>
<dbReference type="InterPro" id="IPR000192">
    <property type="entry name" value="Aminotrans_V_dom"/>
</dbReference>
<keyword evidence="8 11" id="KW-0408">Iron</keyword>
<evidence type="ECO:0000256" key="12">
    <source>
        <dbReference type="RuleBase" id="RU004504"/>
    </source>
</evidence>
<dbReference type="Gene3D" id="1.10.260.50">
    <property type="match status" value="1"/>
</dbReference>
<feature type="domain" description="Aminotransferase class V" evidence="13">
    <location>
        <begin position="6"/>
        <end position="368"/>
    </location>
</feature>
<feature type="binding site" description="via persulfide group" evidence="11">
    <location>
        <position position="327"/>
    </location>
    <ligand>
        <name>[2Fe-2S] cluster</name>
        <dbReference type="ChEBI" id="CHEBI:190135"/>
        <note>ligand shared with IscU</note>
    </ligand>
</feature>
<dbReference type="Proteomes" id="UP000664545">
    <property type="component" value="Unassembled WGS sequence"/>
</dbReference>
<comment type="catalytic activity">
    <reaction evidence="10 11">
        <text>(sulfur carrier)-H + L-cysteine = (sulfur carrier)-SH + L-alanine</text>
        <dbReference type="Rhea" id="RHEA:43892"/>
        <dbReference type="Rhea" id="RHEA-COMP:14737"/>
        <dbReference type="Rhea" id="RHEA-COMP:14739"/>
        <dbReference type="ChEBI" id="CHEBI:29917"/>
        <dbReference type="ChEBI" id="CHEBI:35235"/>
        <dbReference type="ChEBI" id="CHEBI:57972"/>
        <dbReference type="ChEBI" id="CHEBI:64428"/>
        <dbReference type="EC" id="2.8.1.7"/>
    </reaction>
</comment>